<organism evidence="1 2">
    <name type="scientific">Fictibacillus enclensis</name>
    <dbReference type="NCBI Taxonomy" id="1017270"/>
    <lineage>
        <taxon>Bacteria</taxon>
        <taxon>Bacillati</taxon>
        <taxon>Bacillota</taxon>
        <taxon>Bacilli</taxon>
        <taxon>Bacillales</taxon>
        <taxon>Fictibacillaceae</taxon>
        <taxon>Fictibacillus</taxon>
    </lineage>
</organism>
<dbReference type="EMBL" id="LNQN01000007">
    <property type="protein sequence ID" value="KSU80363.1"/>
    <property type="molecule type" value="Genomic_DNA"/>
</dbReference>
<sequence length="85" mass="9620">MATTCKSSRLSYHEEGGCLFVKRPFYSCAPLKELDLCYTLGMTLFSALFSYGEYISVYDANRLMTLCHGPPIGFEESGLFLLEER</sequence>
<accession>A0A0V8J0D2</accession>
<proteinExistence type="predicted"/>
<keyword evidence="2" id="KW-1185">Reference proteome</keyword>
<evidence type="ECO:0000313" key="1">
    <source>
        <dbReference type="EMBL" id="KSU80363.1"/>
    </source>
</evidence>
<evidence type="ECO:0000313" key="2">
    <source>
        <dbReference type="Proteomes" id="UP000054099"/>
    </source>
</evidence>
<comment type="caution">
    <text evidence="1">The sequence shown here is derived from an EMBL/GenBank/DDBJ whole genome shotgun (WGS) entry which is preliminary data.</text>
</comment>
<reference evidence="1 2" key="1">
    <citation type="journal article" date="2014" name="Antonie Van Leeuwenhoek">
        <title>Fictibacillus enclensis sp. nov., isolated from marine sediment.</title>
        <authorList>
            <person name="Dastager S.G."/>
            <person name="Mawlankar R."/>
            <person name="Srinivasan K."/>
            <person name="Tang S.K."/>
            <person name="Lee J.C."/>
            <person name="Ramana V.V."/>
            <person name="Shouche Y.S."/>
        </authorList>
    </citation>
    <scope>NUCLEOTIDE SEQUENCE [LARGE SCALE GENOMIC DNA]</scope>
    <source>
        <strain evidence="1 2">NIO-1003</strain>
    </source>
</reference>
<protein>
    <submittedName>
        <fullName evidence="1">Uncharacterized protein</fullName>
    </submittedName>
</protein>
<dbReference type="AlphaFoldDB" id="A0A0V8J0D2"/>
<gene>
    <name evidence="1" type="ORF">AS030_20745</name>
</gene>
<dbReference type="Proteomes" id="UP000054099">
    <property type="component" value="Unassembled WGS sequence"/>
</dbReference>
<name>A0A0V8J0D2_9BACL</name>